<evidence type="ECO:0000313" key="11">
    <source>
        <dbReference type="Proteomes" id="UP001189429"/>
    </source>
</evidence>
<name>A0ABN9VAC0_9DINO</name>
<dbReference type="PANTHER" id="PTHR47634">
    <property type="entry name" value="PROTEIN KINASE DOMAIN-CONTAINING PROTEIN-RELATED"/>
    <property type="match status" value="1"/>
</dbReference>
<dbReference type="Proteomes" id="UP001189429">
    <property type="component" value="Unassembled WGS sequence"/>
</dbReference>
<evidence type="ECO:0000256" key="8">
    <source>
        <dbReference type="ARBA" id="ARBA00048679"/>
    </source>
</evidence>
<evidence type="ECO:0000313" key="10">
    <source>
        <dbReference type="EMBL" id="CAK0869947.1"/>
    </source>
</evidence>
<organism evidence="10 11">
    <name type="scientific">Prorocentrum cordatum</name>
    <dbReference type="NCBI Taxonomy" id="2364126"/>
    <lineage>
        <taxon>Eukaryota</taxon>
        <taxon>Sar</taxon>
        <taxon>Alveolata</taxon>
        <taxon>Dinophyceae</taxon>
        <taxon>Prorocentrales</taxon>
        <taxon>Prorocentraceae</taxon>
        <taxon>Prorocentrum</taxon>
    </lineage>
</organism>
<feature type="non-terminal residue" evidence="10">
    <location>
        <position position="65"/>
    </location>
</feature>
<dbReference type="InterPro" id="IPR011009">
    <property type="entry name" value="Kinase-like_dom_sf"/>
</dbReference>
<sequence length="65" mass="7308">MATAAPPEGQAEHEDYTESDDEGVDQYKKGGYHVVNIGEVYNSRYRVVAKLGWGHFSTVWLCEDT</sequence>
<evidence type="ECO:0000256" key="1">
    <source>
        <dbReference type="ARBA" id="ARBA00012513"/>
    </source>
</evidence>
<dbReference type="SUPFAM" id="SSF56112">
    <property type="entry name" value="Protein kinase-like (PK-like)"/>
    <property type="match status" value="1"/>
</dbReference>
<keyword evidence="3" id="KW-0808">Transferase</keyword>
<keyword evidence="5" id="KW-0418">Kinase</keyword>
<comment type="caution">
    <text evidence="10">The sequence shown here is derived from an EMBL/GenBank/DDBJ whole genome shotgun (WGS) entry which is preliminary data.</text>
</comment>
<keyword evidence="2" id="KW-0723">Serine/threonine-protein kinase</keyword>
<keyword evidence="4" id="KW-0547">Nucleotide-binding</keyword>
<dbReference type="PANTHER" id="PTHR47634:SF9">
    <property type="entry name" value="PROTEIN KINASE DOMAIN-CONTAINING PROTEIN-RELATED"/>
    <property type="match status" value="1"/>
</dbReference>
<gene>
    <name evidence="10" type="ORF">PCOR1329_LOCUS56174</name>
</gene>
<evidence type="ECO:0000256" key="4">
    <source>
        <dbReference type="ARBA" id="ARBA00022741"/>
    </source>
</evidence>
<accession>A0ABN9VAC0</accession>
<comment type="catalytic activity">
    <reaction evidence="8">
        <text>L-seryl-[protein] + ATP = O-phospho-L-seryl-[protein] + ADP + H(+)</text>
        <dbReference type="Rhea" id="RHEA:17989"/>
        <dbReference type="Rhea" id="RHEA-COMP:9863"/>
        <dbReference type="Rhea" id="RHEA-COMP:11604"/>
        <dbReference type="ChEBI" id="CHEBI:15378"/>
        <dbReference type="ChEBI" id="CHEBI:29999"/>
        <dbReference type="ChEBI" id="CHEBI:30616"/>
        <dbReference type="ChEBI" id="CHEBI:83421"/>
        <dbReference type="ChEBI" id="CHEBI:456216"/>
        <dbReference type="EC" id="2.7.11.1"/>
    </reaction>
</comment>
<evidence type="ECO:0000256" key="9">
    <source>
        <dbReference type="SAM" id="MobiDB-lite"/>
    </source>
</evidence>
<comment type="catalytic activity">
    <reaction evidence="7">
        <text>L-threonyl-[protein] + ATP = O-phospho-L-threonyl-[protein] + ADP + H(+)</text>
        <dbReference type="Rhea" id="RHEA:46608"/>
        <dbReference type="Rhea" id="RHEA-COMP:11060"/>
        <dbReference type="Rhea" id="RHEA-COMP:11605"/>
        <dbReference type="ChEBI" id="CHEBI:15378"/>
        <dbReference type="ChEBI" id="CHEBI:30013"/>
        <dbReference type="ChEBI" id="CHEBI:30616"/>
        <dbReference type="ChEBI" id="CHEBI:61977"/>
        <dbReference type="ChEBI" id="CHEBI:456216"/>
        <dbReference type="EC" id="2.7.11.1"/>
    </reaction>
</comment>
<evidence type="ECO:0000256" key="5">
    <source>
        <dbReference type="ARBA" id="ARBA00022777"/>
    </source>
</evidence>
<dbReference type="Gene3D" id="3.30.200.20">
    <property type="entry name" value="Phosphorylase Kinase, domain 1"/>
    <property type="match status" value="1"/>
</dbReference>
<dbReference type="InterPro" id="IPR051334">
    <property type="entry name" value="SRPK"/>
</dbReference>
<evidence type="ECO:0000256" key="2">
    <source>
        <dbReference type="ARBA" id="ARBA00022527"/>
    </source>
</evidence>
<evidence type="ECO:0000256" key="3">
    <source>
        <dbReference type="ARBA" id="ARBA00022679"/>
    </source>
</evidence>
<feature type="region of interest" description="Disordered" evidence="9">
    <location>
        <begin position="1"/>
        <end position="25"/>
    </location>
</feature>
<evidence type="ECO:0000256" key="7">
    <source>
        <dbReference type="ARBA" id="ARBA00047899"/>
    </source>
</evidence>
<dbReference type="EC" id="2.7.11.1" evidence="1"/>
<keyword evidence="6" id="KW-0067">ATP-binding</keyword>
<dbReference type="EMBL" id="CAUYUJ010016907">
    <property type="protein sequence ID" value="CAK0869947.1"/>
    <property type="molecule type" value="Genomic_DNA"/>
</dbReference>
<protein>
    <recommendedName>
        <fullName evidence="1">non-specific serine/threonine protein kinase</fullName>
        <ecNumber evidence="1">2.7.11.1</ecNumber>
    </recommendedName>
</protein>
<evidence type="ECO:0000256" key="6">
    <source>
        <dbReference type="ARBA" id="ARBA00022840"/>
    </source>
</evidence>
<keyword evidence="11" id="KW-1185">Reference proteome</keyword>
<reference evidence="10" key="1">
    <citation type="submission" date="2023-10" db="EMBL/GenBank/DDBJ databases">
        <authorList>
            <person name="Chen Y."/>
            <person name="Shah S."/>
            <person name="Dougan E. K."/>
            <person name="Thang M."/>
            <person name="Chan C."/>
        </authorList>
    </citation>
    <scope>NUCLEOTIDE SEQUENCE [LARGE SCALE GENOMIC DNA]</scope>
</reference>
<proteinExistence type="predicted"/>